<dbReference type="EC" id="2.7.4.8" evidence="4"/>
<keyword evidence="7 14" id="KW-0808">Transferase</keyword>
<evidence type="ECO:0000256" key="11">
    <source>
        <dbReference type="ARBA" id="ARBA00030128"/>
    </source>
</evidence>
<evidence type="ECO:0000256" key="4">
    <source>
        <dbReference type="ARBA" id="ARBA00012961"/>
    </source>
</evidence>
<dbReference type="CDD" id="cd00071">
    <property type="entry name" value="GMPK"/>
    <property type="match status" value="1"/>
</dbReference>
<keyword evidence="8" id="KW-0547">Nucleotide-binding</keyword>
<dbReference type="PANTHER" id="PTHR23117:SF13">
    <property type="entry name" value="GUANYLATE KINASE"/>
    <property type="match status" value="1"/>
</dbReference>
<dbReference type="InterPro" id="IPR027417">
    <property type="entry name" value="P-loop_NTPase"/>
</dbReference>
<dbReference type="EMBL" id="SNRY01000038">
    <property type="protein sequence ID" value="KAA6349857.1"/>
    <property type="molecule type" value="Genomic_DNA"/>
</dbReference>
<evidence type="ECO:0000256" key="3">
    <source>
        <dbReference type="ARBA" id="ARBA00005790"/>
    </source>
</evidence>
<accession>A0A5J4SV61</accession>
<evidence type="ECO:0000256" key="8">
    <source>
        <dbReference type="ARBA" id="ARBA00022741"/>
    </source>
</evidence>
<dbReference type="PANTHER" id="PTHR23117">
    <property type="entry name" value="GUANYLATE KINASE-RELATED"/>
    <property type="match status" value="1"/>
</dbReference>
<sequence length="188" mass="21606">MDGKVIILSAPSGSGKTTIVNYLLQHIPNLSFSISATSRAPRDKEKQGTDYFFISPEEFHQRIENGEFLEYEEVYKDYYYGTLKAQVEQLLKNDRNIIFEVDVVGACHIKKYYGERALSVFIQPPSIEELRNRLTKRGTDSPETIKNRIAKAEYELSFAAKADKIVINHSIEIAQEETLRLVEDFINH</sequence>
<dbReference type="Gene3D" id="3.40.50.300">
    <property type="entry name" value="P-loop containing nucleotide triphosphate hydrolases"/>
    <property type="match status" value="1"/>
</dbReference>
<evidence type="ECO:0000313" key="14">
    <source>
        <dbReference type="EMBL" id="KAA6349857.1"/>
    </source>
</evidence>
<comment type="similarity">
    <text evidence="3">Belongs to the guanylate kinase family.</text>
</comment>
<dbReference type="SUPFAM" id="SSF52540">
    <property type="entry name" value="P-loop containing nucleoside triphosphate hydrolases"/>
    <property type="match status" value="1"/>
</dbReference>
<dbReference type="InterPro" id="IPR008144">
    <property type="entry name" value="Guanylate_kin-like_dom"/>
</dbReference>
<evidence type="ECO:0000256" key="10">
    <source>
        <dbReference type="ARBA" id="ARBA00022840"/>
    </source>
</evidence>
<evidence type="ECO:0000256" key="2">
    <source>
        <dbReference type="ARBA" id="ARBA00004496"/>
    </source>
</evidence>
<evidence type="ECO:0000256" key="9">
    <source>
        <dbReference type="ARBA" id="ARBA00022777"/>
    </source>
</evidence>
<dbReference type="AlphaFoldDB" id="A0A5J4SV61"/>
<evidence type="ECO:0000256" key="1">
    <source>
        <dbReference type="ARBA" id="ARBA00003531"/>
    </source>
</evidence>
<dbReference type="NCBIfam" id="TIGR03263">
    <property type="entry name" value="guanyl_kin"/>
    <property type="match status" value="1"/>
</dbReference>
<comment type="caution">
    <text evidence="14">The sequence shown here is derived from an EMBL/GenBank/DDBJ whole genome shotgun (WGS) entry which is preliminary data.</text>
</comment>
<name>A0A5J4SV61_9ZZZZ</name>
<dbReference type="Pfam" id="PF00625">
    <property type="entry name" value="Guanylate_kin"/>
    <property type="match status" value="1"/>
</dbReference>
<dbReference type="InterPro" id="IPR017665">
    <property type="entry name" value="Guanylate_kinase"/>
</dbReference>
<keyword evidence="9 14" id="KW-0418">Kinase</keyword>
<evidence type="ECO:0000256" key="6">
    <source>
        <dbReference type="ARBA" id="ARBA00022490"/>
    </source>
</evidence>
<organism evidence="14">
    <name type="scientific">termite gut metagenome</name>
    <dbReference type="NCBI Taxonomy" id="433724"/>
    <lineage>
        <taxon>unclassified sequences</taxon>
        <taxon>metagenomes</taxon>
        <taxon>organismal metagenomes</taxon>
    </lineage>
</organism>
<dbReference type="FunFam" id="3.30.63.10:FF:000005">
    <property type="entry name" value="Guanylate kinase"/>
    <property type="match status" value="1"/>
</dbReference>
<dbReference type="Gene3D" id="3.30.63.10">
    <property type="entry name" value="Guanylate Kinase phosphate binding domain"/>
    <property type="match status" value="1"/>
</dbReference>
<comment type="function">
    <text evidence="1">Essential for recycling GMP and indirectly, cGMP.</text>
</comment>
<evidence type="ECO:0000259" key="13">
    <source>
        <dbReference type="PROSITE" id="PS50052"/>
    </source>
</evidence>
<dbReference type="HAMAP" id="MF_00328">
    <property type="entry name" value="Guanylate_kinase"/>
    <property type="match status" value="1"/>
</dbReference>
<keyword evidence="10" id="KW-0067">ATP-binding</keyword>
<gene>
    <name evidence="14" type="ORF">EZS27_002753</name>
</gene>
<reference evidence="14" key="1">
    <citation type="submission" date="2019-03" db="EMBL/GenBank/DDBJ databases">
        <title>Single cell metagenomics reveals metabolic interactions within the superorganism composed of flagellate Streblomastix strix and complex community of Bacteroidetes bacteria on its surface.</title>
        <authorList>
            <person name="Treitli S.C."/>
            <person name="Kolisko M."/>
            <person name="Husnik F."/>
            <person name="Keeling P."/>
            <person name="Hampl V."/>
        </authorList>
    </citation>
    <scope>NUCLEOTIDE SEQUENCE</scope>
    <source>
        <strain evidence="14">STM</strain>
    </source>
</reference>
<dbReference type="SMART" id="SM00072">
    <property type="entry name" value="GuKc"/>
    <property type="match status" value="1"/>
</dbReference>
<evidence type="ECO:0000256" key="5">
    <source>
        <dbReference type="ARBA" id="ARBA00016296"/>
    </source>
</evidence>
<dbReference type="GO" id="GO:0005524">
    <property type="term" value="F:ATP binding"/>
    <property type="evidence" value="ECO:0007669"/>
    <property type="project" value="UniProtKB-KW"/>
</dbReference>
<feature type="domain" description="Guanylate kinase-like" evidence="13">
    <location>
        <begin position="3"/>
        <end position="183"/>
    </location>
</feature>
<dbReference type="InterPro" id="IPR008145">
    <property type="entry name" value="GK/Ca_channel_bsu"/>
</dbReference>
<dbReference type="GO" id="GO:0004385">
    <property type="term" value="F:GMP kinase activity"/>
    <property type="evidence" value="ECO:0007669"/>
    <property type="project" value="UniProtKB-EC"/>
</dbReference>
<evidence type="ECO:0000256" key="7">
    <source>
        <dbReference type="ARBA" id="ARBA00022679"/>
    </source>
</evidence>
<comment type="catalytic activity">
    <reaction evidence="12">
        <text>GMP + ATP = GDP + ADP</text>
        <dbReference type="Rhea" id="RHEA:20780"/>
        <dbReference type="ChEBI" id="CHEBI:30616"/>
        <dbReference type="ChEBI" id="CHEBI:58115"/>
        <dbReference type="ChEBI" id="CHEBI:58189"/>
        <dbReference type="ChEBI" id="CHEBI:456216"/>
        <dbReference type="EC" id="2.7.4.8"/>
    </reaction>
</comment>
<dbReference type="GO" id="GO:0005829">
    <property type="term" value="C:cytosol"/>
    <property type="evidence" value="ECO:0007669"/>
    <property type="project" value="TreeGrafter"/>
</dbReference>
<dbReference type="InterPro" id="IPR020590">
    <property type="entry name" value="Guanylate_kinase_CS"/>
</dbReference>
<protein>
    <recommendedName>
        <fullName evidence="5">Guanylate kinase</fullName>
        <ecNumber evidence="4">2.7.4.8</ecNumber>
    </recommendedName>
    <alternativeName>
        <fullName evidence="11">GMP kinase</fullName>
    </alternativeName>
</protein>
<dbReference type="PROSITE" id="PS50052">
    <property type="entry name" value="GUANYLATE_KINASE_2"/>
    <property type="match status" value="1"/>
</dbReference>
<comment type="subcellular location">
    <subcellularLocation>
        <location evidence="2">Cytoplasm</location>
    </subcellularLocation>
</comment>
<evidence type="ECO:0000256" key="12">
    <source>
        <dbReference type="ARBA" id="ARBA00048594"/>
    </source>
</evidence>
<dbReference type="PROSITE" id="PS00856">
    <property type="entry name" value="GUANYLATE_KINASE_1"/>
    <property type="match status" value="1"/>
</dbReference>
<keyword evidence="6" id="KW-0963">Cytoplasm</keyword>
<proteinExistence type="inferred from homology"/>